<dbReference type="InterPro" id="IPR013766">
    <property type="entry name" value="Thioredoxin_domain"/>
</dbReference>
<comment type="caution">
    <text evidence="4">The sequence shown here is derived from an EMBL/GenBank/DDBJ whole genome shotgun (WGS) entry which is preliminary data.</text>
</comment>
<gene>
    <name evidence="4" type="ORF">N8I77_001047</name>
</gene>
<evidence type="ECO:0000313" key="4">
    <source>
        <dbReference type="EMBL" id="KAK2614199.1"/>
    </source>
</evidence>
<evidence type="ECO:0000313" key="5">
    <source>
        <dbReference type="Proteomes" id="UP001265746"/>
    </source>
</evidence>
<dbReference type="Gene3D" id="3.40.30.10">
    <property type="entry name" value="Glutaredoxin"/>
    <property type="match status" value="1"/>
</dbReference>
<evidence type="ECO:0000256" key="2">
    <source>
        <dbReference type="ARBA" id="ARBA00023157"/>
    </source>
</evidence>
<dbReference type="InterPro" id="IPR036249">
    <property type="entry name" value="Thioredoxin-like_sf"/>
</dbReference>
<comment type="similarity">
    <text evidence="1">Belongs to the thioredoxin family.</text>
</comment>
<dbReference type="FunFam" id="3.40.30.10:FF:000245">
    <property type="entry name" value="Thioredoxin"/>
    <property type="match status" value="1"/>
</dbReference>
<dbReference type="PROSITE" id="PS51352">
    <property type="entry name" value="THIOREDOXIN_2"/>
    <property type="match status" value="1"/>
</dbReference>
<accession>A0AAD9SR27</accession>
<organism evidence="4 5">
    <name type="scientific">Phomopsis amygdali</name>
    <name type="common">Fusicoccum amygdali</name>
    <dbReference type="NCBI Taxonomy" id="1214568"/>
    <lineage>
        <taxon>Eukaryota</taxon>
        <taxon>Fungi</taxon>
        <taxon>Dikarya</taxon>
        <taxon>Ascomycota</taxon>
        <taxon>Pezizomycotina</taxon>
        <taxon>Sordariomycetes</taxon>
        <taxon>Sordariomycetidae</taxon>
        <taxon>Diaporthales</taxon>
        <taxon>Diaporthaceae</taxon>
        <taxon>Diaporthe</taxon>
    </lineage>
</organism>
<name>A0AAD9SR27_PHOAM</name>
<keyword evidence="5" id="KW-1185">Reference proteome</keyword>
<sequence>MPTKQFLRPLLNIATRTCTSSTPLSTSARLTFARPFHSTLPKMTVHNIETASGFKETLAAHPVVVVDWFATWCGPCKLIAPQIAKWSQSIPSIHFAKVDVDALPDLAQEYSVRAMPTFHIFKDGEKVDEYVSANPPALLKVIEKWKPAEEGEAAAAEEAKAE</sequence>
<feature type="domain" description="Thioredoxin" evidence="3">
    <location>
        <begin position="34"/>
        <end position="147"/>
    </location>
</feature>
<dbReference type="SUPFAM" id="SSF52833">
    <property type="entry name" value="Thioredoxin-like"/>
    <property type="match status" value="1"/>
</dbReference>
<dbReference type="Pfam" id="PF00085">
    <property type="entry name" value="Thioredoxin"/>
    <property type="match status" value="1"/>
</dbReference>
<dbReference type="Proteomes" id="UP001265746">
    <property type="component" value="Unassembled WGS sequence"/>
</dbReference>
<dbReference type="PANTHER" id="PTHR46115">
    <property type="entry name" value="THIOREDOXIN-LIKE PROTEIN 1"/>
    <property type="match status" value="1"/>
</dbReference>
<reference evidence="4" key="1">
    <citation type="submission" date="2023-06" db="EMBL/GenBank/DDBJ databases">
        <authorList>
            <person name="Noh H."/>
        </authorList>
    </citation>
    <scope>NUCLEOTIDE SEQUENCE</scope>
    <source>
        <strain evidence="4">DUCC20226</strain>
    </source>
</reference>
<protein>
    <recommendedName>
        <fullName evidence="3">Thioredoxin domain-containing protein</fullName>
    </recommendedName>
</protein>
<proteinExistence type="inferred from homology"/>
<dbReference type="CDD" id="cd02947">
    <property type="entry name" value="TRX_family"/>
    <property type="match status" value="1"/>
</dbReference>
<dbReference type="AlphaFoldDB" id="A0AAD9SR27"/>
<evidence type="ECO:0000256" key="1">
    <source>
        <dbReference type="ARBA" id="ARBA00008987"/>
    </source>
</evidence>
<evidence type="ECO:0000259" key="3">
    <source>
        <dbReference type="PROSITE" id="PS51352"/>
    </source>
</evidence>
<keyword evidence="2" id="KW-1015">Disulfide bond</keyword>
<dbReference type="EMBL" id="JAUJFL010000001">
    <property type="protein sequence ID" value="KAK2614199.1"/>
    <property type="molecule type" value="Genomic_DNA"/>
</dbReference>
<dbReference type="PRINTS" id="PR00421">
    <property type="entry name" value="THIOREDOXIN"/>
</dbReference>